<organism evidence="16 17">
    <name type="scientific">Olivibacter domesticus</name>
    <name type="common">Pseudosphingobacterium domesticum</name>
    <dbReference type="NCBI Taxonomy" id="407022"/>
    <lineage>
        <taxon>Bacteria</taxon>
        <taxon>Pseudomonadati</taxon>
        <taxon>Bacteroidota</taxon>
        <taxon>Sphingobacteriia</taxon>
        <taxon>Sphingobacteriales</taxon>
        <taxon>Sphingobacteriaceae</taxon>
        <taxon>Olivibacter</taxon>
    </lineage>
</organism>
<gene>
    <name evidence="13" type="primary">fabH</name>
    <name evidence="16" type="ORF">SAMN05661044_05592</name>
</gene>
<keyword evidence="5 13" id="KW-0444">Lipid biosynthesis</keyword>
<dbReference type="GO" id="GO:0005737">
    <property type="term" value="C:cytoplasm"/>
    <property type="evidence" value="ECO:0007669"/>
    <property type="project" value="UniProtKB-SubCell"/>
</dbReference>
<evidence type="ECO:0000313" key="16">
    <source>
        <dbReference type="EMBL" id="SEM59922.1"/>
    </source>
</evidence>
<keyword evidence="6 13" id="KW-0808">Transferase</keyword>
<keyword evidence="11 13" id="KW-0012">Acyltransferase</keyword>
<dbReference type="AlphaFoldDB" id="A0A1H7ZMX6"/>
<dbReference type="InterPro" id="IPR016039">
    <property type="entry name" value="Thiolase-like"/>
</dbReference>
<dbReference type="NCBIfam" id="NF006829">
    <property type="entry name" value="PRK09352.1"/>
    <property type="match status" value="1"/>
</dbReference>
<dbReference type="GO" id="GO:0004315">
    <property type="term" value="F:3-oxoacyl-[acyl-carrier-protein] synthase activity"/>
    <property type="evidence" value="ECO:0007669"/>
    <property type="project" value="InterPro"/>
</dbReference>
<feature type="region of interest" description="ACP-binding" evidence="13">
    <location>
        <begin position="257"/>
        <end position="261"/>
    </location>
</feature>
<evidence type="ECO:0000256" key="8">
    <source>
        <dbReference type="ARBA" id="ARBA00023098"/>
    </source>
</evidence>
<accession>A0A1H7ZMX6</accession>
<keyword evidence="4 13" id="KW-0963">Cytoplasm</keyword>
<comment type="pathway">
    <text evidence="1 13">Lipid metabolism; fatty acid biosynthesis.</text>
</comment>
<dbReference type="Proteomes" id="UP000199421">
    <property type="component" value="Unassembled WGS sequence"/>
</dbReference>
<evidence type="ECO:0000256" key="13">
    <source>
        <dbReference type="HAMAP-Rule" id="MF_01815"/>
    </source>
</evidence>
<dbReference type="PANTHER" id="PTHR34069:SF2">
    <property type="entry name" value="BETA-KETOACYL-[ACYL-CARRIER-PROTEIN] SYNTHASE III"/>
    <property type="match status" value="1"/>
</dbReference>
<sequence length="329" mass="35825">MSKIHAAITAVNGYVPEYILTNQELESMVDTNDEWITTRTGIKERRILKGEGKATSDMAVPAVEGLLKKRGISAEEIELIIFCTSTPDMPFPATANILADKIGAVNAWGFDLQAACSGFIYGLTTGAQFIESGKHKKVLVVGGDKMSSIINYEDRATCIIFGDGCGAVLLEPNTEGFGVLDAILKSDGSGKDFLNIKAGGSLMPATHQTVDEKLHYAFQEGRTVFKFAVTNMANVAAEIMDRNHLTSDDVSWLVPHQANKRIIDATAERMGLGSEKVMINIQRYGNTTSGTIPLCLWEWEKQLKKGDVLILAAFGGGFTWGSVYLKWAY</sequence>
<comment type="similarity">
    <text evidence="2 13">Belongs to the thiolase-like superfamily. FabH family.</text>
</comment>
<keyword evidence="9 13" id="KW-0275">Fatty acid biosynthesis</keyword>
<dbReference type="InterPro" id="IPR013751">
    <property type="entry name" value="ACP_syn_III_N"/>
</dbReference>
<evidence type="ECO:0000259" key="15">
    <source>
        <dbReference type="Pfam" id="PF08545"/>
    </source>
</evidence>
<dbReference type="InterPro" id="IPR013747">
    <property type="entry name" value="ACP_syn_III_C"/>
</dbReference>
<dbReference type="SUPFAM" id="SSF53901">
    <property type="entry name" value="Thiolase-like"/>
    <property type="match status" value="1"/>
</dbReference>
<feature type="active site" evidence="13">
    <location>
        <position position="256"/>
    </location>
</feature>
<comment type="function">
    <text evidence="13">Catalyzes the condensation reaction of fatty acid synthesis by the addition to an acyl acceptor of two carbons from malonyl-ACP. Catalyzes the first condensation reaction which initiates fatty acid synthesis and may therefore play a role in governing the total rate of fatty acid production. Possesses both acetoacetyl-ACP synthase and acetyl transacylase activities. Its substrate specificity determines the biosynthesis of branched-chain and/or straight-chain of fatty acids.</text>
</comment>
<dbReference type="CDD" id="cd00830">
    <property type="entry name" value="KAS_III"/>
    <property type="match status" value="1"/>
</dbReference>
<dbReference type="FunFam" id="3.40.47.10:FF:000004">
    <property type="entry name" value="3-oxoacyl-[acyl-carrier-protein] synthase 3"/>
    <property type="match status" value="1"/>
</dbReference>
<evidence type="ECO:0000256" key="11">
    <source>
        <dbReference type="ARBA" id="ARBA00023315"/>
    </source>
</evidence>
<evidence type="ECO:0000256" key="5">
    <source>
        <dbReference type="ARBA" id="ARBA00022516"/>
    </source>
</evidence>
<feature type="domain" description="Beta-ketoacyl-[acyl-carrier-protein] synthase III N-terminal" evidence="15">
    <location>
        <begin position="110"/>
        <end position="188"/>
    </location>
</feature>
<dbReference type="UniPathway" id="UPA00094"/>
<evidence type="ECO:0000256" key="12">
    <source>
        <dbReference type="ARBA" id="ARBA00051096"/>
    </source>
</evidence>
<dbReference type="GO" id="GO:0044550">
    <property type="term" value="P:secondary metabolite biosynthetic process"/>
    <property type="evidence" value="ECO:0007669"/>
    <property type="project" value="TreeGrafter"/>
</dbReference>
<evidence type="ECO:0000256" key="7">
    <source>
        <dbReference type="ARBA" id="ARBA00022832"/>
    </source>
</evidence>
<evidence type="ECO:0000256" key="2">
    <source>
        <dbReference type="ARBA" id="ARBA00008642"/>
    </source>
</evidence>
<comment type="subunit">
    <text evidence="13">Homodimer.</text>
</comment>
<name>A0A1H7ZMX6_OLID1</name>
<dbReference type="InterPro" id="IPR004655">
    <property type="entry name" value="FabH"/>
</dbReference>
<keyword evidence="10 13" id="KW-0511">Multifunctional enzyme</keyword>
<evidence type="ECO:0000256" key="10">
    <source>
        <dbReference type="ARBA" id="ARBA00023268"/>
    </source>
</evidence>
<protein>
    <recommendedName>
        <fullName evidence="3 13">Beta-ketoacyl-[acyl-carrier-protein] synthase III</fullName>
        <shortName evidence="13">Beta-ketoacyl-ACP synthase III</shortName>
        <shortName evidence="13">KAS III</shortName>
        <ecNumber evidence="3 13">2.3.1.180</ecNumber>
    </recommendedName>
    <alternativeName>
        <fullName evidence="13">3-oxoacyl-[acyl-carrier-protein] synthase 3</fullName>
    </alternativeName>
    <alternativeName>
        <fullName evidence="13">3-oxoacyl-[acyl-carrier-protein] synthase III</fullName>
    </alternativeName>
</protein>
<dbReference type="NCBIfam" id="TIGR00747">
    <property type="entry name" value="fabH"/>
    <property type="match status" value="1"/>
</dbReference>
<proteinExistence type="inferred from homology"/>
<keyword evidence="7 13" id="KW-0276">Fatty acid metabolism</keyword>
<comment type="catalytic activity">
    <reaction evidence="12">
        <text>malonyl-[ACP] + acetyl-CoA + H(+) = 3-oxobutanoyl-[ACP] + CO2 + CoA</text>
        <dbReference type="Rhea" id="RHEA:12080"/>
        <dbReference type="Rhea" id="RHEA-COMP:9623"/>
        <dbReference type="Rhea" id="RHEA-COMP:9625"/>
        <dbReference type="ChEBI" id="CHEBI:15378"/>
        <dbReference type="ChEBI" id="CHEBI:16526"/>
        <dbReference type="ChEBI" id="CHEBI:57287"/>
        <dbReference type="ChEBI" id="CHEBI:57288"/>
        <dbReference type="ChEBI" id="CHEBI:78449"/>
        <dbReference type="ChEBI" id="CHEBI:78450"/>
        <dbReference type="EC" id="2.3.1.180"/>
    </reaction>
    <physiologicalReaction direction="left-to-right" evidence="12">
        <dbReference type="Rhea" id="RHEA:12081"/>
    </physiologicalReaction>
</comment>
<evidence type="ECO:0000256" key="4">
    <source>
        <dbReference type="ARBA" id="ARBA00022490"/>
    </source>
</evidence>
<feature type="active site" evidence="13">
    <location>
        <position position="286"/>
    </location>
</feature>
<dbReference type="GO" id="GO:0033818">
    <property type="term" value="F:beta-ketoacyl-acyl-carrier-protein synthase III activity"/>
    <property type="evidence" value="ECO:0007669"/>
    <property type="project" value="UniProtKB-UniRule"/>
</dbReference>
<dbReference type="Pfam" id="PF08541">
    <property type="entry name" value="ACP_syn_III_C"/>
    <property type="match status" value="1"/>
</dbReference>
<dbReference type="PANTHER" id="PTHR34069">
    <property type="entry name" value="3-OXOACYL-[ACYL-CARRIER-PROTEIN] SYNTHASE 3"/>
    <property type="match status" value="1"/>
</dbReference>
<comment type="subcellular location">
    <subcellularLocation>
        <location evidence="13">Cytoplasm</location>
    </subcellularLocation>
</comment>
<evidence type="ECO:0000313" key="17">
    <source>
        <dbReference type="Proteomes" id="UP000199421"/>
    </source>
</evidence>
<dbReference type="EC" id="2.3.1.180" evidence="3 13"/>
<dbReference type="RefSeq" id="WP_093333058.1">
    <property type="nucleotide sequence ID" value="NZ_FOAF01000018.1"/>
</dbReference>
<dbReference type="HAMAP" id="MF_01815">
    <property type="entry name" value="FabH"/>
    <property type="match status" value="1"/>
</dbReference>
<keyword evidence="8 13" id="KW-0443">Lipid metabolism</keyword>
<dbReference type="EMBL" id="FOAF01000018">
    <property type="protein sequence ID" value="SEM59922.1"/>
    <property type="molecule type" value="Genomic_DNA"/>
</dbReference>
<dbReference type="GO" id="GO:0006633">
    <property type="term" value="P:fatty acid biosynthetic process"/>
    <property type="evidence" value="ECO:0007669"/>
    <property type="project" value="UniProtKB-UniRule"/>
</dbReference>
<evidence type="ECO:0000259" key="14">
    <source>
        <dbReference type="Pfam" id="PF08541"/>
    </source>
</evidence>
<evidence type="ECO:0000256" key="1">
    <source>
        <dbReference type="ARBA" id="ARBA00005194"/>
    </source>
</evidence>
<dbReference type="Gene3D" id="3.40.47.10">
    <property type="match status" value="1"/>
</dbReference>
<keyword evidence="17" id="KW-1185">Reference proteome</keyword>
<evidence type="ECO:0000256" key="6">
    <source>
        <dbReference type="ARBA" id="ARBA00022679"/>
    </source>
</evidence>
<feature type="domain" description="Beta-ketoacyl-[acyl-carrier-protein] synthase III C-terminal" evidence="14">
    <location>
        <begin position="240"/>
        <end position="327"/>
    </location>
</feature>
<feature type="active site" evidence="13">
    <location>
        <position position="116"/>
    </location>
</feature>
<dbReference type="Pfam" id="PF08545">
    <property type="entry name" value="ACP_syn_III"/>
    <property type="match status" value="1"/>
</dbReference>
<comment type="domain">
    <text evidence="13">The last Arg residue of the ACP-binding site is essential for the weak association between ACP/AcpP and FabH.</text>
</comment>
<evidence type="ECO:0000256" key="9">
    <source>
        <dbReference type="ARBA" id="ARBA00023160"/>
    </source>
</evidence>
<reference evidence="17" key="1">
    <citation type="submission" date="2016-10" db="EMBL/GenBank/DDBJ databases">
        <authorList>
            <person name="Varghese N."/>
            <person name="Submissions S."/>
        </authorList>
    </citation>
    <scope>NUCLEOTIDE SEQUENCE [LARGE SCALE GENOMIC DNA]</scope>
    <source>
        <strain evidence="17">DSM 18733</strain>
    </source>
</reference>
<dbReference type="OrthoDB" id="9815506at2"/>
<evidence type="ECO:0000256" key="3">
    <source>
        <dbReference type="ARBA" id="ARBA00012333"/>
    </source>
</evidence>
<dbReference type="STRING" id="407022.SAMN05661044_05592"/>